<comment type="caution">
    <text evidence="1">The sequence shown here is derived from an EMBL/GenBank/DDBJ whole genome shotgun (WGS) entry which is preliminary data.</text>
</comment>
<organism evidence="1 2">
    <name type="scientific">Trifolium pratense</name>
    <name type="common">Red clover</name>
    <dbReference type="NCBI Taxonomy" id="57577"/>
    <lineage>
        <taxon>Eukaryota</taxon>
        <taxon>Viridiplantae</taxon>
        <taxon>Streptophyta</taxon>
        <taxon>Embryophyta</taxon>
        <taxon>Tracheophyta</taxon>
        <taxon>Spermatophyta</taxon>
        <taxon>Magnoliopsida</taxon>
        <taxon>eudicotyledons</taxon>
        <taxon>Gunneridae</taxon>
        <taxon>Pentapetalae</taxon>
        <taxon>rosids</taxon>
        <taxon>fabids</taxon>
        <taxon>Fabales</taxon>
        <taxon>Fabaceae</taxon>
        <taxon>Papilionoideae</taxon>
        <taxon>50 kb inversion clade</taxon>
        <taxon>NPAAA clade</taxon>
        <taxon>Hologalegina</taxon>
        <taxon>IRL clade</taxon>
        <taxon>Trifolieae</taxon>
        <taxon>Trifolium</taxon>
    </lineage>
</organism>
<dbReference type="EMBL" id="CASHSV030000615">
    <property type="protein sequence ID" value="CAJ2670355.1"/>
    <property type="molecule type" value="Genomic_DNA"/>
</dbReference>
<sequence length="68" mass="7793">MVATLKFVYIVILFVSLFLVVALGQRECDTDEKCYKKYPSTVPVTMICFEGYCRSQTIIMFVTLISLL</sequence>
<gene>
    <name evidence="1" type="ORF">MILVUS5_LOCUS34395</name>
</gene>
<name>A0ACB0LP07_TRIPR</name>
<keyword evidence="2" id="KW-1185">Reference proteome</keyword>
<protein>
    <submittedName>
        <fullName evidence="1">Uncharacterized protein</fullName>
    </submittedName>
</protein>
<dbReference type="Proteomes" id="UP001177021">
    <property type="component" value="Unassembled WGS sequence"/>
</dbReference>
<proteinExistence type="predicted"/>
<accession>A0ACB0LP07</accession>
<evidence type="ECO:0000313" key="1">
    <source>
        <dbReference type="EMBL" id="CAJ2670355.1"/>
    </source>
</evidence>
<evidence type="ECO:0000313" key="2">
    <source>
        <dbReference type="Proteomes" id="UP001177021"/>
    </source>
</evidence>
<reference evidence="1" key="1">
    <citation type="submission" date="2023-10" db="EMBL/GenBank/DDBJ databases">
        <authorList>
            <person name="Rodriguez Cubillos JULIANA M."/>
            <person name="De Vega J."/>
        </authorList>
    </citation>
    <scope>NUCLEOTIDE SEQUENCE</scope>
</reference>